<dbReference type="RefSeq" id="WP_091098761.1">
    <property type="nucleotide sequence ID" value="NZ_FMHZ01000002.1"/>
</dbReference>
<name>A0A1C6URW2_9ACTN</name>
<proteinExistence type="predicted"/>
<organism evidence="1 2">
    <name type="scientific">Micromonospora citrea</name>
    <dbReference type="NCBI Taxonomy" id="47855"/>
    <lineage>
        <taxon>Bacteria</taxon>
        <taxon>Bacillati</taxon>
        <taxon>Actinomycetota</taxon>
        <taxon>Actinomycetes</taxon>
        <taxon>Micromonosporales</taxon>
        <taxon>Micromonosporaceae</taxon>
        <taxon>Micromonospora</taxon>
    </lineage>
</organism>
<dbReference type="STRING" id="47855.GA0070606_2673"/>
<accession>A0A1C6URW2</accession>
<reference evidence="2" key="1">
    <citation type="submission" date="2016-06" db="EMBL/GenBank/DDBJ databases">
        <authorList>
            <person name="Varghese N."/>
            <person name="Submissions Spin"/>
        </authorList>
    </citation>
    <scope>NUCLEOTIDE SEQUENCE [LARGE SCALE GENOMIC DNA]</scope>
    <source>
        <strain evidence="2">DSM 43903</strain>
    </source>
</reference>
<dbReference type="Proteomes" id="UP000199001">
    <property type="component" value="Unassembled WGS sequence"/>
</dbReference>
<gene>
    <name evidence="1" type="ORF">GA0070606_2673</name>
</gene>
<sequence>MSDPNETFVNPDGARDGARQLAAAGSTLASRWARHAATISSLNASAPWGTDEPGKEFNKHYLNGDDAPATNVLTGGKTIVDLVKVLGPDVTNAVDGTVEVDDTVDKWFGGKDK</sequence>
<dbReference type="EMBL" id="FMHZ01000002">
    <property type="protein sequence ID" value="SCL56854.1"/>
    <property type="molecule type" value="Genomic_DNA"/>
</dbReference>
<dbReference type="AlphaFoldDB" id="A0A1C6URW2"/>
<dbReference type="OrthoDB" id="5192389at2"/>
<evidence type="ECO:0008006" key="3">
    <source>
        <dbReference type="Google" id="ProtNLM"/>
    </source>
</evidence>
<keyword evidence="2" id="KW-1185">Reference proteome</keyword>
<evidence type="ECO:0000313" key="2">
    <source>
        <dbReference type="Proteomes" id="UP000199001"/>
    </source>
</evidence>
<evidence type="ECO:0000313" key="1">
    <source>
        <dbReference type="EMBL" id="SCL56854.1"/>
    </source>
</evidence>
<protein>
    <recommendedName>
        <fullName evidence="3">Excreted virulence factor EspC, type VII ESX diderm</fullName>
    </recommendedName>
</protein>